<feature type="transmembrane region" description="Helical" evidence="16">
    <location>
        <begin position="590"/>
        <end position="610"/>
    </location>
</feature>
<evidence type="ECO:0000256" key="12">
    <source>
        <dbReference type="ARBA" id="ARBA00023049"/>
    </source>
</evidence>
<evidence type="ECO:0000256" key="10">
    <source>
        <dbReference type="ARBA" id="ARBA00022833"/>
    </source>
</evidence>
<accession>A0A0C3BN48</accession>
<dbReference type="Pfam" id="PF22250">
    <property type="entry name" value="PFF1_C"/>
    <property type="match status" value="1"/>
</dbReference>
<evidence type="ECO:0000259" key="18">
    <source>
        <dbReference type="Pfam" id="PF22250"/>
    </source>
</evidence>
<dbReference type="GO" id="GO:0006508">
    <property type="term" value="P:proteolysis"/>
    <property type="evidence" value="ECO:0007669"/>
    <property type="project" value="UniProtKB-KW"/>
</dbReference>
<evidence type="ECO:0000256" key="8">
    <source>
        <dbReference type="ARBA" id="ARBA00022723"/>
    </source>
</evidence>
<feature type="transmembrane region" description="Helical" evidence="16">
    <location>
        <begin position="617"/>
        <end position="638"/>
    </location>
</feature>
<evidence type="ECO:0000259" key="17">
    <source>
        <dbReference type="Pfam" id="PF04389"/>
    </source>
</evidence>
<feature type="domain" description="Vacuolar membrane protease C-terminal" evidence="18">
    <location>
        <begin position="645"/>
        <end position="884"/>
    </location>
</feature>
<dbReference type="InterPro" id="IPR045175">
    <property type="entry name" value="M28_fam"/>
</dbReference>
<feature type="domain" description="Peptidase M28" evidence="17">
    <location>
        <begin position="121"/>
        <end position="294"/>
    </location>
</feature>
<dbReference type="EMBL" id="KN824279">
    <property type="protein sequence ID" value="KIM32871.1"/>
    <property type="molecule type" value="Genomic_DNA"/>
</dbReference>
<feature type="domain" description="Vacuolar membrane protease transmembrane" evidence="19">
    <location>
        <begin position="384"/>
        <end position="537"/>
    </location>
</feature>
<feature type="transmembrane region" description="Helical" evidence="16">
    <location>
        <begin position="381"/>
        <end position="402"/>
    </location>
</feature>
<evidence type="ECO:0000313" key="20">
    <source>
        <dbReference type="EMBL" id="KIM32871.1"/>
    </source>
</evidence>
<feature type="transmembrane region" description="Helical" evidence="16">
    <location>
        <begin position="352"/>
        <end position="369"/>
    </location>
</feature>
<dbReference type="PANTHER" id="PTHR12147">
    <property type="entry name" value="METALLOPEPTIDASE M28 FAMILY MEMBER"/>
    <property type="match status" value="1"/>
</dbReference>
<evidence type="ECO:0000256" key="16">
    <source>
        <dbReference type="SAM" id="Phobius"/>
    </source>
</evidence>
<comment type="subcellular location">
    <subcellularLocation>
        <location evidence="3">Vacuole membrane</location>
        <topology evidence="3">Multi-pass membrane protein</topology>
    </subcellularLocation>
</comment>
<keyword evidence="21" id="KW-1185">Reference proteome</keyword>
<evidence type="ECO:0000256" key="6">
    <source>
        <dbReference type="ARBA" id="ARBA00022670"/>
    </source>
</evidence>
<gene>
    <name evidence="20" type="ORF">M408DRAFT_20208</name>
</gene>
<dbReference type="Pfam" id="PF22251">
    <property type="entry name" value="PFF1_TM"/>
    <property type="match status" value="1"/>
</dbReference>
<sequence>MRLRVPPFTVRWVTGSVIATYICIFALVIQVHEILPSVPSSSQVNEHLRDALDTAWSDLQTITQSPHPYNSRENEVVRAYLLQRVQKLAVQYPHVHVEDDLVSNATYVEGKHMGFYFEGLNILVKVEGRNASLPAVLFSAHFDSESTSPGATDDGMAIVSFLSLIEQLARAPPLRTAIFNLNNGEEEGLCGSHAFMQHPWSKQSGIFLNLEGAGSGGRPILFRASTAQLVSTFQHTSRPHGTVISSDAFALGLIKSTTDFEVYAQKGGLKGLDVSYYTNRDKYHTKDDTVASLNGQRSLWTGLQLTSDIGHALTNLGDDEDENDAKAVYWDVLGRKMVVVAFSDFAQRLPRLVTFTTVFIIGLNGMLWYQGARIVPRREWAFVPASLLSGIIGSALLSILYCKINPLIIYSSDYSVVTSIGTFVILSTLLPLRLFYLRSSASASNLKFLAWSQYFIFILVIQFGYNWILEKSGFGGFYFLAWLYGGAALGLILELVSEVLRSSKSKGTRTARHPDSEGVSELTEPLLETDGLENRQESRSGGVISSYSDVLWMFQLVLTAIPSILLVSPLVLVIASGLGQTIADGSAPAIVYAGLTVLLFLCFVPLIPFAHQISSRLFVIIAVIFVTSTLYNFTAFPFSKHKKVKIFYNQNVDLDSGRKTVTLLGVQPYLRQALRNIPSANAPNSSLSWSTDPIRGLGVASWDSLMPEFSRFTSESSTSDLQALVTSSSRRLDAETAVFTVKGLDTKSCVIIFDQNIVDVHVRRFRQGDGDSGAKFGPSVGMSKDTPYSIPHDGIPIMTLWSREWDTEFEVTVKWNSTAISSETEGGHSRFSWRSLLPFPRRKWPTYTGRIGCQWADNREGQMKALEELFAFLPEWATITSKKALLTVDRSFSI</sequence>
<evidence type="ECO:0000256" key="3">
    <source>
        <dbReference type="ARBA" id="ARBA00004128"/>
    </source>
</evidence>
<keyword evidence="9 15" id="KW-0378">Hydrolase</keyword>
<dbReference type="InterPro" id="IPR053976">
    <property type="entry name" value="PFF1_TM"/>
</dbReference>
<evidence type="ECO:0000259" key="19">
    <source>
        <dbReference type="Pfam" id="PF22251"/>
    </source>
</evidence>
<dbReference type="Gene3D" id="3.40.630.10">
    <property type="entry name" value="Zn peptidases"/>
    <property type="match status" value="1"/>
</dbReference>
<evidence type="ECO:0000256" key="5">
    <source>
        <dbReference type="ARBA" id="ARBA00022554"/>
    </source>
</evidence>
<dbReference type="InterPro" id="IPR053975">
    <property type="entry name" value="PFF1_C"/>
</dbReference>
<comment type="cofactor">
    <cofactor evidence="1">
        <name>Zn(2+)</name>
        <dbReference type="ChEBI" id="CHEBI:29105"/>
    </cofactor>
</comment>
<keyword evidence="7 16" id="KW-0812">Transmembrane</keyword>
<comment type="similarity">
    <text evidence="4 15">Belongs to the peptidase M28 family.</text>
</comment>
<dbReference type="OrthoDB" id="76293at2759"/>
<feature type="transmembrane region" description="Helical" evidence="16">
    <location>
        <begin position="12"/>
        <end position="32"/>
    </location>
</feature>
<keyword evidence="12" id="KW-0482">Metalloprotease</keyword>
<keyword evidence="11 16" id="KW-1133">Transmembrane helix</keyword>
<feature type="transmembrane region" description="Helical" evidence="16">
    <location>
        <begin position="448"/>
        <end position="468"/>
    </location>
</feature>
<evidence type="ECO:0000256" key="7">
    <source>
        <dbReference type="ARBA" id="ARBA00022692"/>
    </source>
</evidence>
<dbReference type="Pfam" id="PF04389">
    <property type="entry name" value="Peptidase_M28"/>
    <property type="match status" value="1"/>
</dbReference>
<evidence type="ECO:0000256" key="14">
    <source>
        <dbReference type="ARBA" id="ARBA00023180"/>
    </source>
</evidence>
<reference evidence="21" key="2">
    <citation type="submission" date="2015-01" db="EMBL/GenBank/DDBJ databases">
        <title>Evolutionary Origins and Diversification of the Mycorrhizal Mutualists.</title>
        <authorList>
            <consortium name="DOE Joint Genome Institute"/>
            <consortium name="Mycorrhizal Genomics Consortium"/>
            <person name="Kohler A."/>
            <person name="Kuo A."/>
            <person name="Nagy L.G."/>
            <person name="Floudas D."/>
            <person name="Copeland A."/>
            <person name="Barry K.W."/>
            <person name="Cichocki N."/>
            <person name="Veneault-Fourrey C."/>
            <person name="LaButti K."/>
            <person name="Lindquist E.A."/>
            <person name="Lipzen A."/>
            <person name="Lundell T."/>
            <person name="Morin E."/>
            <person name="Murat C."/>
            <person name="Riley R."/>
            <person name="Ohm R."/>
            <person name="Sun H."/>
            <person name="Tunlid A."/>
            <person name="Henrissat B."/>
            <person name="Grigoriev I.V."/>
            <person name="Hibbett D.S."/>
            <person name="Martin F."/>
        </authorList>
    </citation>
    <scope>NUCLEOTIDE SEQUENCE [LARGE SCALE GENOMIC DNA]</scope>
    <source>
        <strain evidence="21">MAFF 305830</strain>
    </source>
</reference>
<dbReference type="CDD" id="cd03875">
    <property type="entry name" value="M28_Fxna_like"/>
    <property type="match status" value="1"/>
</dbReference>
<organism evidence="20 21">
    <name type="scientific">Serendipita vermifera MAFF 305830</name>
    <dbReference type="NCBI Taxonomy" id="933852"/>
    <lineage>
        <taxon>Eukaryota</taxon>
        <taxon>Fungi</taxon>
        <taxon>Dikarya</taxon>
        <taxon>Basidiomycota</taxon>
        <taxon>Agaricomycotina</taxon>
        <taxon>Agaricomycetes</taxon>
        <taxon>Sebacinales</taxon>
        <taxon>Serendipitaceae</taxon>
        <taxon>Serendipita</taxon>
    </lineage>
</organism>
<evidence type="ECO:0000256" key="15">
    <source>
        <dbReference type="RuleBase" id="RU361240"/>
    </source>
</evidence>
<proteinExistence type="inferred from homology"/>
<comment type="function">
    <text evidence="2">May be involved in vacuolar sorting and osmoregulation.</text>
</comment>
<dbReference type="AlphaFoldDB" id="A0A0C3BN48"/>
<dbReference type="GO" id="GO:0046872">
    <property type="term" value="F:metal ion binding"/>
    <property type="evidence" value="ECO:0007669"/>
    <property type="project" value="UniProtKB-KW"/>
</dbReference>
<dbReference type="GO" id="GO:0008235">
    <property type="term" value="F:metalloexopeptidase activity"/>
    <property type="evidence" value="ECO:0007669"/>
    <property type="project" value="InterPro"/>
</dbReference>
<dbReference type="GO" id="GO:0005774">
    <property type="term" value="C:vacuolar membrane"/>
    <property type="evidence" value="ECO:0007669"/>
    <property type="project" value="UniProtKB-SubCell"/>
</dbReference>
<evidence type="ECO:0000256" key="11">
    <source>
        <dbReference type="ARBA" id="ARBA00022989"/>
    </source>
</evidence>
<dbReference type="InterPro" id="IPR048024">
    <property type="entry name" value="Fxna-like_M28_dom"/>
</dbReference>
<feature type="transmembrane region" description="Helical" evidence="16">
    <location>
        <begin position="474"/>
        <end position="496"/>
    </location>
</feature>
<dbReference type="EC" id="3.4.-.-" evidence="15"/>
<dbReference type="InterPro" id="IPR007484">
    <property type="entry name" value="Peptidase_M28"/>
</dbReference>
<dbReference type="Proteomes" id="UP000054097">
    <property type="component" value="Unassembled WGS sequence"/>
</dbReference>
<evidence type="ECO:0000256" key="9">
    <source>
        <dbReference type="ARBA" id="ARBA00022801"/>
    </source>
</evidence>
<evidence type="ECO:0000313" key="21">
    <source>
        <dbReference type="Proteomes" id="UP000054097"/>
    </source>
</evidence>
<keyword evidence="10 15" id="KW-0862">Zinc</keyword>
<keyword evidence="6 15" id="KW-0645">Protease</keyword>
<dbReference type="PANTHER" id="PTHR12147:SF58">
    <property type="entry name" value="VACUOLAR MEMBRANE PROTEASE"/>
    <property type="match status" value="1"/>
</dbReference>
<dbReference type="STRING" id="933852.A0A0C3BN48"/>
<evidence type="ECO:0000256" key="1">
    <source>
        <dbReference type="ARBA" id="ARBA00001947"/>
    </source>
</evidence>
<feature type="transmembrane region" description="Helical" evidence="16">
    <location>
        <begin position="556"/>
        <end position="578"/>
    </location>
</feature>
<evidence type="ECO:0000256" key="4">
    <source>
        <dbReference type="ARBA" id="ARBA00010918"/>
    </source>
</evidence>
<dbReference type="SUPFAM" id="SSF53187">
    <property type="entry name" value="Zn-dependent exopeptidases"/>
    <property type="match status" value="1"/>
</dbReference>
<keyword evidence="5" id="KW-0926">Vacuole</keyword>
<keyword evidence="14" id="KW-0325">Glycoprotein</keyword>
<evidence type="ECO:0000256" key="13">
    <source>
        <dbReference type="ARBA" id="ARBA00023136"/>
    </source>
</evidence>
<reference evidence="20 21" key="1">
    <citation type="submission" date="2014-04" db="EMBL/GenBank/DDBJ databases">
        <authorList>
            <consortium name="DOE Joint Genome Institute"/>
            <person name="Kuo A."/>
            <person name="Zuccaro A."/>
            <person name="Kohler A."/>
            <person name="Nagy L.G."/>
            <person name="Floudas D."/>
            <person name="Copeland A."/>
            <person name="Barry K.W."/>
            <person name="Cichocki N."/>
            <person name="Veneault-Fourrey C."/>
            <person name="LaButti K."/>
            <person name="Lindquist E.A."/>
            <person name="Lipzen A."/>
            <person name="Lundell T."/>
            <person name="Morin E."/>
            <person name="Murat C."/>
            <person name="Sun H."/>
            <person name="Tunlid A."/>
            <person name="Henrissat B."/>
            <person name="Grigoriev I.V."/>
            <person name="Hibbett D.S."/>
            <person name="Martin F."/>
            <person name="Nordberg H.P."/>
            <person name="Cantor M.N."/>
            <person name="Hua S.X."/>
        </authorList>
    </citation>
    <scope>NUCLEOTIDE SEQUENCE [LARGE SCALE GENOMIC DNA]</scope>
    <source>
        <strain evidence="20 21">MAFF 305830</strain>
    </source>
</reference>
<protein>
    <recommendedName>
        <fullName evidence="15">Peptide hydrolase</fullName>
        <ecNumber evidence="15">3.4.-.-</ecNumber>
    </recommendedName>
</protein>
<feature type="transmembrane region" description="Helical" evidence="16">
    <location>
        <begin position="414"/>
        <end position="436"/>
    </location>
</feature>
<name>A0A0C3BN48_SERVB</name>
<dbReference type="HOGENOM" id="CLU_006412_1_0_1"/>
<keyword evidence="13 16" id="KW-0472">Membrane</keyword>
<keyword evidence="8 15" id="KW-0479">Metal-binding</keyword>
<evidence type="ECO:0000256" key="2">
    <source>
        <dbReference type="ARBA" id="ARBA00003273"/>
    </source>
</evidence>